<dbReference type="AlphaFoldDB" id="A0A9W7ERR9"/>
<feature type="chain" id="PRO_5040876018" description="GH18 domain-containing protein" evidence="5">
    <location>
        <begin position="18"/>
        <end position="357"/>
    </location>
</feature>
<evidence type="ECO:0000256" key="4">
    <source>
        <dbReference type="RuleBase" id="RU004453"/>
    </source>
</evidence>
<reference evidence="8" key="1">
    <citation type="journal article" date="2023" name="Commun. Biol.">
        <title>Genome analysis of Parmales, the sister group of diatoms, reveals the evolutionary specialization of diatoms from phago-mixotrophs to photoautotrophs.</title>
        <authorList>
            <person name="Ban H."/>
            <person name="Sato S."/>
            <person name="Yoshikawa S."/>
            <person name="Yamada K."/>
            <person name="Nakamura Y."/>
            <person name="Ichinomiya M."/>
            <person name="Sato N."/>
            <person name="Blanc-Mathieu R."/>
            <person name="Endo H."/>
            <person name="Kuwata A."/>
            <person name="Ogata H."/>
        </authorList>
    </citation>
    <scope>NUCLEOTIDE SEQUENCE [LARGE SCALE GENOMIC DNA]</scope>
    <source>
        <strain evidence="8">NIES 3701</strain>
    </source>
</reference>
<sequence>MLLRLLIATLLVGLASGSSCVDTCSSPSLCNPITKPLAAKETLVFTTLSSADWKSYDWTKITTFTIFSGGDDDAVAEVTCLAHAFGVRVVKGEQFPMDDIYDNDAMKAFIDSKVDEAKRLGLDGLNFDNEGLTGTADILAQRIHEVKVAFKAEFEAPQISFDLSISPKNGQGDGYDFTRMNDDLDFQLPMAYDMCWGAKVATANSPINSDVAGLQQYVDLGVPASNVVLGLPWYGWAYKCTVDSAANSTEPCTVQDYVTDWYGEVAFQWGLDDITAAWNDNGQPPITLDESTQTKFFTYIDSSTSSLMQCWFDDHETLSKKYQIAEEYRGIALWTSDMVRIGGSNYDDMWDALPVRN</sequence>
<dbReference type="PANTHER" id="PTHR46290">
    <property type="entry name" value="DI-N-ACETYLCHITOBIASE"/>
    <property type="match status" value="1"/>
</dbReference>
<comment type="caution">
    <text evidence="7">The sequence shown here is derived from an EMBL/GenBank/DDBJ whole genome shotgun (WGS) entry which is preliminary data.</text>
</comment>
<dbReference type="OrthoDB" id="73875at2759"/>
<evidence type="ECO:0000256" key="5">
    <source>
        <dbReference type="SAM" id="SignalP"/>
    </source>
</evidence>
<keyword evidence="1 3" id="KW-0378">Hydrolase</keyword>
<dbReference type="InterPro" id="IPR051887">
    <property type="entry name" value="GH18_Domain-Containing"/>
</dbReference>
<name>A0A9W7ERR9_9STRA</name>
<protein>
    <recommendedName>
        <fullName evidence="6">GH18 domain-containing protein</fullName>
    </recommendedName>
</protein>
<proteinExistence type="inferred from homology"/>
<dbReference type="Gene3D" id="3.20.20.80">
    <property type="entry name" value="Glycosidases"/>
    <property type="match status" value="1"/>
</dbReference>
<dbReference type="InterPro" id="IPR001223">
    <property type="entry name" value="Glyco_hydro18_cat"/>
</dbReference>
<dbReference type="InterPro" id="IPR001579">
    <property type="entry name" value="Glyco_hydro_18_chit_AS"/>
</dbReference>
<dbReference type="PROSITE" id="PS51257">
    <property type="entry name" value="PROKAR_LIPOPROTEIN"/>
    <property type="match status" value="1"/>
</dbReference>
<evidence type="ECO:0000313" key="8">
    <source>
        <dbReference type="Proteomes" id="UP001165085"/>
    </source>
</evidence>
<evidence type="ECO:0000259" key="6">
    <source>
        <dbReference type="PROSITE" id="PS51910"/>
    </source>
</evidence>
<dbReference type="GO" id="GO:0008061">
    <property type="term" value="F:chitin binding"/>
    <property type="evidence" value="ECO:0007669"/>
    <property type="project" value="InterPro"/>
</dbReference>
<accession>A0A9W7ERR9</accession>
<dbReference type="InterPro" id="IPR011583">
    <property type="entry name" value="Chitinase_II/V-like_cat"/>
</dbReference>
<organism evidence="7 8">
    <name type="scientific">Triparma strigata</name>
    <dbReference type="NCBI Taxonomy" id="1606541"/>
    <lineage>
        <taxon>Eukaryota</taxon>
        <taxon>Sar</taxon>
        <taxon>Stramenopiles</taxon>
        <taxon>Ochrophyta</taxon>
        <taxon>Bolidophyceae</taxon>
        <taxon>Parmales</taxon>
        <taxon>Triparmaceae</taxon>
        <taxon>Triparma</taxon>
    </lineage>
</organism>
<evidence type="ECO:0000256" key="3">
    <source>
        <dbReference type="RuleBase" id="RU000489"/>
    </source>
</evidence>
<evidence type="ECO:0000256" key="2">
    <source>
        <dbReference type="ARBA" id="ARBA00023295"/>
    </source>
</evidence>
<keyword evidence="2 3" id="KW-0326">Glycosidase</keyword>
<evidence type="ECO:0000313" key="7">
    <source>
        <dbReference type="EMBL" id="GMH87560.1"/>
    </source>
</evidence>
<dbReference type="GO" id="GO:0005615">
    <property type="term" value="C:extracellular space"/>
    <property type="evidence" value="ECO:0007669"/>
    <property type="project" value="TreeGrafter"/>
</dbReference>
<dbReference type="PROSITE" id="PS51910">
    <property type="entry name" value="GH18_2"/>
    <property type="match status" value="1"/>
</dbReference>
<dbReference type="InterPro" id="IPR029070">
    <property type="entry name" value="Chitinase_insertion_sf"/>
</dbReference>
<dbReference type="SUPFAM" id="SSF51445">
    <property type="entry name" value="(Trans)glycosidases"/>
    <property type="match status" value="1"/>
</dbReference>
<gene>
    <name evidence="7" type="ORF">TrST_g5971</name>
</gene>
<keyword evidence="8" id="KW-1185">Reference proteome</keyword>
<dbReference type="GO" id="GO:0004553">
    <property type="term" value="F:hydrolase activity, hydrolyzing O-glycosyl compounds"/>
    <property type="evidence" value="ECO:0007669"/>
    <property type="project" value="InterPro"/>
</dbReference>
<dbReference type="GO" id="GO:0009313">
    <property type="term" value="P:oligosaccharide catabolic process"/>
    <property type="evidence" value="ECO:0007669"/>
    <property type="project" value="TreeGrafter"/>
</dbReference>
<dbReference type="EMBL" id="BRXY01000331">
    <property type="protein sequence ID" value="GMH87560.1"/>
    <property type="molecule type" value="Genomic_DNA"/>
</dbReference>
<dbReference type="Proteomes" id="UP001165085">
    <property type="component" value="Unassembled WGS sequence"/>
</dbReference>
<feature type="signal peptide" evidence="5">
    <location>
        <begin position="1"/>
        <end position="17"/>
    </location>
</feature>
<dbReference type="InterPro" id="IPR017853">
    <property type="entry name" value="GH"/>
</dbReference>
<dbReference type="Gene3D" id="3.10.50.10">
    <property type="match status" value="1"/>
</dbReference>
<dbReference type="PANTHER" id="PTHR46290:SF1">
    <property type="entry name" value="DI-N-ACETYLCHITOBIASE"/>
    <property type="match status" value="1"/>
</dbReference>
<dbReference type="Pfam" id="PF00704">
    <property type="entry name" value="Glyco_hydro_18"/>
    <property type="match status" value="1"/>
</dbReference>
<keyword evidence="5" id="KW-0732">Signal</keyword>
<comment type="similarity">
    <text evidence="4">Belongs to the glycosyl hydrolase 18 family.</text>
</comment>
<evidence type="ECO:0000256" key="1">
    <source>
        <dbReference type="ARBA" id="ARBA00022801"/>
    </source>
</evidence>
<dbReference type="PROSITE" id="PS01095">
    <property type="entry name" value="GH18_1"/>
    <property type="match status" value="1"/>
</dbReference>
<dbReference type="SMART" id="SM00636">
    <property type="entry name" value="Glyco_18"/>
    <property type="match status" value="1"/>
</dbReference>
<feature type="domain" description="GH18" evidence="6">
    <location>
        <begin position="1"/>
        <end position="357"/>
    </location>
</feature>